<dbReference type="PROSITE" id="PS51257">
    <property type="entry name" value="PROKAR_LIPOPROTEIN"/>
    <property type="match status" value="1"/>
</dbReference>
<dbReference type="Proteomes" id="UP001220610">
    <property type="component" value="Chromosome"/>
</dbReference>
<evidence type="ECO:0000313" key="2">
    <source>
        <dbReference type="EMBL" id="WEK36047.1"/>
    </source>
</evidence>
<sequence>MTIFKPITVVAVLALGLLVAGCQKEDYESRDTSQLKPKPVDPGPPPDPTLVGFDNADTDENWEIVGPKAVEKTGRKEGEAYLKSSINNGEDYMHFIKRRPAIVDPKLTKETGQFLFWFYVSDPSLLKADGQIELTSSGESDKKEYAWSVASIIPTLRPGWNEVKLNFQAAEVSSDGGPDINAFNFFRIFFWTKDKAHADVQVGIDDLRFRARPLINESFDNADTDEQWEIVGPKAIEKAGRKEGEAWLKSTIVNNEDYMHFIKRRPTAVNAGLTAATGRLRFWFYVSDISLVKADGQIELTSSGESDKKEYAWNLAAIVPNLRSGWNELSLDFSAAEASADGGPDINAFNFFRIFFWTKDKAHADLVTGLDDIRLTEK</sequence>
<protein>
    <submittedName>
        <fullName evidence="2">Uncharacterized protein</fullName>
    </submittedName>
</protein>
<feature type="region of interest" description="Disordered" evidence="1">
    <location>
        <begin position="28"/>
        <end position="49"/>
    </location>
</feature>
<evidence type="ECO:0000313" key="3">
    <source>
        <dbReference type="Proteomes" id="UP001220610"/>
    </source>
</evidence>
<evidence type="ECO:0000256" key="1">
    <source>
        <dbReference type="SAM" id="MobiDB-lite"/>
    </source>
</evidence>
<reference evidence="2" key="1">
    <citation type="submission" date="2023-03" db="EMBL/GenBank/DDBJ databases">
        <title>Andean soil-derived lignocellulolytic bacterial consortium as a source of novel taxa and putative plastic-active enzymes.</title>
        <authorList>
            <person name="Diaz-Garcia L."/>
            <person name="Chuvochina M."/>
            <person name="Feuerriegel G."/>
            <person name="Bunk B."/>
            <person name="Sproer C."/>
            <person name="Streit W.R."/>
            <person name="Rodriguez L.M."/>
            <person name="Overmann J."/>
            <person name="Jimenez D.J."/>
        </authorList>
    </citation>
    <scope>NUCLEOTIDE SEQUENCE</scope>
    <source>
        <strain evidence="2">MAG 7</strain>
    </source>
</reference>
<gene>
    <name evidence="2" type="ORF">P0Y53_00915</name>
</gene>
<dbReference type="AlphaFoldDB" id="A0AAJ5WUU0"/>
<organism evidence="2 3">
    <name type="scientific">Candidatus Pseudobacter hemicellulosilyticus</name>
    <dbReference type="NCBI Taxonomy" id="3121375"/>
    <lineage>
        <taxon>Bacteria</taxon>
        <taxon>Pseudomonadati</taxon>
        <taxon>Bacteroidota</taxon>
        <taxon>Chitinophagia</taxon>
        <taxon>Chitinophagales</taxon>
        <taxon>Chitinophagaceae</taxon>
        <taxon>Pseudobacter</taxon>
    </lineage>
</organism>
<dbReference type="EMBL" id="CP119311">
    <property type="protein sequence ID" value="WEK36047.1"/>
    <property type="molecule type" value="Genomic_DNA"/>
</dbReference>
<name>A0AAJ5WUU0_9BACT</name>
<proteinExistence type="predicted"/>
<accession>A0AAJ5WUU0</accession>